<accession>A0A9W7WJ58</accession>
<evidence type="ECO:0000256" key="1">
    <source>
        <dbReference type="SAM" id="MobiDB-lite"/>
    </source>
</evidence>
<organism evidence="2 3">
    <name type="scientific">Triplophysa rosa</name>
    <name type="common">Cave loach</name>
    <dbReference type="NCBI Taxonomy" id="992332"/>
    <lineage>
        <taxon>Eukaryota</taxon>
        <taxon>Metazoa</taxon>
        <taxon>Chordata</taxon>
        <taxon>Craniata</taxon>
        <taxon>Vertebrata</taxon>
        <taxon>Euteleostomi</taxon>
        <taxon>Actinopterygii</taxon>
        <taxon>Neopterygii</taxon>
        <taxon>Teleostei</taxon>
        <taxon>Ostariophysi</taxon>
        <taxon>Cypriniformes</taxon>
        <taxon>Nemacheilidae</taxon>
        <taxon>Triplophysa</taxon>
    </lineage>
</organism>
<sequence length="110" mass="12539">MDLAKREDIIPPSAVDLWRRKEAARQLKLPQVSNRGRPQLEPLRPRLLLSGLETSRVSLPHLPSFQPSRPVQPRPPKAAPRRPLRTEVWTGMDFGLFIKNSPGFPRYGAK</sequence>
<dbReference type="AlphaFoldDB" id="A0A9W7WJ58"/>
<reference evidence="2" key="1">
    <citation type="submission" date="2021-02" db="EMBL/GenBank/DDBJ databases">
        <title>Comparative genomics reveals that relaxation of natural selection precedes convergent phenotypic evolution of cavefish.</title>
        <authorList>
            <person name="Peng Z."/>
        </authorList>
    </citation>
    <scope>NUCLEOTIDE SEQUENCE</scope>
    <source>
        <tissue evidence="2">Muscle</tissue>
    </source>
</reference>
<comment type="caution">
    <text evidence="2">The sequence shown here is derived from an EMBL/GenBank/DDBJ whole genome shotgun (WGS) entry which is preliminary data.</text>
</comment>
<dbReference type="EMBL" id="JAFHDT010000013">
    <property type="protein sequence ID" value="KAI7801439.1"/>
    <property type="molecule type" value="Genomic_DNA"/>
</dbReference>
<proteinExistence type="predicted"/>
<evidence type="ECO:0000313" key="2">
    <source>
        <dbReference type="EMBL" id="KAI7801439.1"/>
    </source>
</evidence>
<dbReference type="Proteomes" id="UP001059041">
    <property type="component" value="Linkage Group LG13"/>
</dbReference>
<gene>
    <name evidence="2" type="ORF">IRJ41_013359</name>
</gene>
<protein>
    <submittedName>
        <fullName evidence="2">Uncharacterized protein</fullName>
    </submittedName>
</protein>
<feature type="region of interest" description="Disordered" evidence="1">
    <location>
        <begin position="59"/>
        <end position="83"/>
    </location>
</feature>
<name>A0A9W7WJ58_TRIRA</name>
<evidence type="ECO:0000313" key="3">
    <source>
        <dbReference type="Proteomes" id="UP001059041"/>
    </source>
</evidence>
<keyword evidence="3" id="KW-1185">Reference proteome</keyword>